<protein>
    <submittedName>
        <fullName evidence="1">Tail assembly chaperone</fullName>
    </submittedName>
</protein>
<dbReference type="EMBL" id="BK015187">
    <property type="protein sequence ID" value="DAD94967.1"/>
    <property type="molecule type" value="Genomic_DNA"/>
</dbReference>
<evidence type="ECO:0000313" key="1">
    <source>
        <dbReference type="EMBL" id="DAD94967.1"/>
    </source>
</evidence>
<dbReference type="Pfam" id="PF12363">
    <property type="entry name" value="Phage_TAC_12"/>
    <property type="match status" value="1"/>
</dbReference>
<name>A0A8S5NKT7_9CAUD</name>
<accession>A0A8S5NKT7</accession>
<sequence length="113" mass="12231">MILSINGRDFELKFGLAFLREINKLHSAELEGMKTGYGAMTLISAGVAINDPLAFVDIIKAGTITSPQKPSDADIEAYLADLIDKGKYKETIGSIIDELKASSLLKLAMNVQE</sequence>
<reference evidence="1" key="1">
    <citation type="journal article" date="2021" name="Proc. Natl. Acad. Sci. U.S.A.">
        <title>A Catalog of Tens of Thousands of Viruses from Human Metagenomes Reveals Hidden Associations with Chronic Diseases.</title>
        <authorList>
            <person name="Tisza M.J."/>
            <person name="Buck C.B."/>
        </authorList>
    </citation>
    <scope>NUCLEOTIDE SEQUENCE</scope>
    <source>
        <strain evidence="1">Ct3Md4</strain>
    </source>
</reference>
<organism evidence="1">
    <name type="scientific">Siphoviridae sp. ct3Md4</name>
    <dbReference type="NCBI Taxonomy" id="2826282"/>
    <lineage>
        <taxon>Viruses</taxon>
        <taxon>Duplodnaviria</taxon>
        <taxon>Heunggongvirae</taxon>
        <taxon>Uroviricota</taxon>
        <taxon>Caudoviricetes</taxon>
    </lineage>
</organism>
<dbReference type="InterPro" id="IPR024410">
    <property type="entry name" value="Phage_TAC_12"/>
</dbReference>
<proteinExistence type="predicted"/>